<evidence type="ECO:0000313" key="2">
    <source>
        <dbReference type="EMBL" id="SEM96926.1"/>
    </source>
</evidence>
<dbReference type="AlphaFoldDB" id="A0A1H8CPM7"/>
<dbReference type="Proteomes" id="UP000199695">
    <property type="component" value="Unassembled WGS sequence"/>
</dbReference>
<keyword evidence="1" id="KW-0472">Membrane</keyword>
<keyword evidence="1" id="KW-1133">Transmembrane helix</keyword>
<organism evidence="2 3">
    <name type="scientific">Lihuaxuella thermophila</name>
    <dbReference type="NCBI Taxonomy" id="1173111"/>
    <lineage>
        <taxon>Bacteria</taxon>
        <taxon>Bacillati</taxon>
        <taxon>Bacillota</taxon>
        <taxon>Bacilli</taxon>
        <taxon>Bacillales</taxon>
        <taxon>Thermoactinomycetaceae</taxon>
        <taxon>Lihuaxuella</taxon>
    </lineage>
</organism>
<reference evidence="2 3" key="1">
    <citation type="submission" date="2016-10" db="EMBL/GenBank/DDBJ databases">
        <authorList>
            <person name="de Groot N.N."/>
        </authorList>
    </citation>
    <scope>NUCLEOTIDE SEQUENCE [LARGE SCALE GENOMIC DNA]</scope>
    <source>
        <strain evidence="2 3">DSM 46701</strain>
    </source>
</reference>
<dbReference type="RefSeq" id="WP_170839758.1">
    <property type="nucleotide sequence ID" value="NZ_FOCQ01000004.1"/>
</dbReference>
<feature type="transmembrane region" description="Helical" evidence="1">
    <location>
        <begin position="64"/>
        <end position="83"/>
    </location>
</feature>
<dbReference type="InterPro" id="IPR025618">
    <property type="entry name" value="YtpI"/>
</dbReference>
<feature type="transmembrane region" description="Helical" evidence="1">
    <location>
        <begin position="37"/>
        <end position="58"/>
    </location>
</feature>
<gene>
    <name evidence="2" type="ORF">SAMN05444955_10442</name>
</gene>
<proteinExistence type="predicted"/>
<keyword evidence="1" id="KW-0812">Transmembrane</keyword>
<dbReference type="STRING" id="1173111.SAMN05444955_10442"/>
<keyword evidence="3" id="KW-1185">Reference proteome</keyword>
<evidence type="ECO:0000313" key="3">
    <source>
        <dbReference type="Proteomes" id="UP000199695"/>
    </source>
</evidence>
<accession>A0A1H8CPM7</accession>
<evidence type="ECO:0000256" key="1">
    <source>
        <dbReference type="SAM" id="Phobius"/>
    </source>
</evidence>
<protein>
    <submittedName>
        <fullName evidence="2">YtpI-like protein</fullName>
    </submittedName>
</protein>
<name>A0A1H8CPM7_9BACL</name>
<feature type="transmembrane region" description="Helical" evidence="1">
    <location>
        <begin position="6"/>
        <end position="25"/>
    </location>
</feature>
<sequence>MEAIGIVLVSIICITIFGTFFHSIMSRRAEGVTRRIYQARMNIHMGLMFLSIAILQLTIPGSSWLRYTFIFLIFAVGLINLYYGVKHRRYFRQLVETQDEVTQQT</sequence>
<dbReference type="EMBL" id="FOCQ01000004">
    <property type="protein sequence ID" value="SEM96926.1"/>
    <property type="molecule type" value="Genomic_DNA"/>
</dbReference>
<dbReference type="Pfam" id="PF14007">
    <property type="entry name" value="YtpI"/>
    <property type="match status" value="1"/>
</dbReference>